<protein>
    <submittedName>
        <fullName evidence="10">Ras GTPase</fullName>
    </submittedName>
</protein>
<keyword evidence="9" id="KW-0636">Prenylation</keyword>
<dbReference type="PANTHER" id="PTHR24070">
    <property type="entry name" value="RAS, DI-RAS, AND RHEB FAMILY MEMBERS OF SMALL GTPASE SUPERFAMILY"/>
    <property type="match status" value="1"/>
</dbReference>
<proteinExistence type="inferred from homology"/>
<keyword evidence="5" id="KW-0547">Nucleotide-binding</keyword>
<evidence type="ECO:0000256" key="4">
    <source>
        <dbReference type="ARBA" id="ARBA00022481"/>
    </source>
</evidence>
<organism evidence="10 11">
    <name type="scientific">Clydaea vesicula</name>
    <dbReference type="NCBI Taxonomy" id="447962"/>
    <lineage>
        <taxon>Eukaryota</taxon>
        <taxon>Fungi</taxon>
        <taxon>Fungi incertae sedis</taxon>
        <taxon>Chytridiomycota</taxon>
        <taxon>Chytridiomycota incertae sedis</taxon>
        <taxon>Chytridiomycetes</taxon>
        <taxon>Lobulomycetales</taxon>
        <taxon>Lobulomycetaceae</taxon>
        <taxon>Clydaea</taxon>
    </lineage>
</organism>
<evidence type="ECO:0000256" key="6">
    <source>
        <dbReference type="ARBA" id="ARBA00023134"/>
    </source>
</evidence>
<dbReference type="Pfam" id="PF00071">
    <property type="entry name" value="Ras"/>
    <property type="match status" value="1"/>
</dbReference>
<keyword evidence="8" id="KW-0449">Lipoprotein</keyword>
<keyword evidence="11" id="KW-1185">Reference proteome</keyword>
<evidence type="ECO:0000313" key="10">
    <source>
        <dbReference type="EMBL" id="KAJ3227108.1"/>
    </source>
</evidence>
<accession>A0AAD5Y382</accession>
<dbReference type="PROSITE" id="PS51421">
    <property type="entry name" value="RAS"/>
    <property type="match status" value="1"/>
</dbReference>
<name>A0AAD5Y382_9FUNG</name>
<evidence type="ECO:0000313" key="11">
    <source>
        <dbReference type="Proteomes" id="UP001211065"/>
    </source>
</evidence>
<sequence>MSRAQLLREYKIVVVGGGGVGKSALTIQFIQSQFVDEYDPTIEDSYRKQCIIDGETALLDVLDTAGQEEYSAMREQYMRTGEGFLLVYAINSRSSFEEIRTFHLQILRVKDRDWFPVVLVGNKCDLENERVVGQHEGEELSRQFRCPFLETSARNKINVEESYFSLVRCIKDESKRLTGNKEGNNASGKVRKNKNKIKCMIM</sequence>
<dbReference type="Gene3D" id="3.40.50.300">
    <property type="entry name" value="P-loop containing nucleotide triphosphate hydrolases"/>
    <property type="match status" value="1"/>
</dbReference>
<dbReference type="GO" id="GO:0007165">
    <property type="term" value="P:signal transduction"/>
    <property type="evidence" value="ECO:0007669"/>
    <property type="project" value="InterPro"/>
</dbReference>
<dbReference type="GO" id="GO:0005886">
    <property type="term" value="C:plasma membrane"/>
    <property type="evidence" value="ECO:0007669"/>
    <property type="project" value="UniProtKB-SubCell"/>
</dbReference>
<dbReference type="SMART" id="SM00173">
    <property type="entry name" value="RAS"/>
    <property type="match status" value="1"/>
</dbReference>
<evidence type="ECO:0000256" key="2">
    <source>
        <dbReference type="ARBA" id="ARBA00008344"/>
    </source>
</evidence>
<keyword evidence="7" id="KW-0472">Membrane</keyword>
<evidence type="ECO:0000256" key="3">
    <source>
        <dbReference type="ARBA" id="ARBA00022475"/>
    </source>
</evidence>
<evidence type="ECO:0000256" key="8">
    <source>
        <dbReference type="ARBA" id="ARBA00023288"/>
    </source>
</evidence>
<evidence type="ECO:0000256" key="7">
    <source>
        <dbReference type="ARBA" id="ARBA00023136"/>
    </source>
</evidence>
<dbReference type="InterPro" id="IPR005225">
    <property type="entry name" value="Small_GTP-bd"/>
</dbReference>
<dbReference type="EMBL" id="JADGJW010000022">
    <property type="protein sequence ID" value="KAJ3227108.1"/>
    <property type="molecule type" value="Genomic_DNA"/>
</dbReference>
<reference evidence="10" key="1">
    <citation type="submission" date="2020-05" db="EMBL/GenBank/DDBJ databases">
        <title>Phylogenomic resolution of chytrid fungi.</title>
        <authorList>
            <person name="Stajich J.E."/>
            <person name="Amses K."/>
            <person name="Simmons R."/>
            <person name="Seto K."/>
            <person name="Myers J."/>
            <person name="Bonds A."/>
            <person name="Quandt C.A."/>
            <person name="Barry K."/>
            <person name="Liu P."/>
            <person name="Grigoriev I."/>
            <person name="Longcore J.E."/>
            <person name="James T.Y."/>
        </authorList>
    </citation>
    <scope>NUCLEOTIDE SEQUENCE</scope>
    <source>
        <strain evidence="10">JEL0476</strain>
    </source>
</reference>
<dbReference type="InterPro" id="IPR001806">
    <property type="entry name" value="Small_GTPase"/>
</dbReference>
<dbReference type="PRINTS" id="PR00449">
    <property type="entry name" value="RASTRNSFRMNG"/>
</dbReference>
<dbReference type="GO" id="GO:0005525">
    <property type="term" value="F:GTP binding"/>
    <property type="evidence" value="ECO:0007669"/>
    <property type="project" value="UniProtKB-KW"/>
</dbReference>
<dbReference type="PROSITE" id="PS51419">
    <property type="entry name" value="RAB"/>
    <property type="match status" value="1"/>
</dbReference>
<dbReference type="InterPro" id="IPR027417">
    <property type="entry name" value="P-loop_NTPase"/>
</dbReference>
<keyword evidence="4" id="KW-0488">Methylation</keyword>
<dbReference type="AlphaFoldDB" id="A0AAD5Y382"/>
<comment type="subcellular location">
    <subcellularLocation>
        <location evidence="1">Cell membrane</location>
        <topology evidence="1">Lipid-anchor</topology>
    </subcellularLocation>
</comment>
<dbReference type="FunFam" id="3.40.50.300:FF:000080">
    <property type="entry name" value="Ras-like GTPase Ras1"/>
    <property type="match status" value="1"/>
</dbReference>
<dbReference type="SMART" id="SM00175">
    <property type="entry name" value="RAB"/>
    <property type="match status" value="1"/>
</dbReference>
<evidence type="ECO:0000256" key="5">
    <source>
        <dbReference type="ARBA" id="ARBA00022741"/>
    </source>
</evidence>
<dbReference type="SMART" id="SM00174">
    <property type="entry name" value="RHO"/>
    <property type="match status" value="1"/>
</dbReference>
<dbReference type="GO" id="GO:0003924">
    <property type="term" value="F:GTPase activity"/>
    <property type="evidence" value="ECO:0007669"/>
    <property type="project" value="InterPro"/>
</dbReference>
<dbReference type="SUPFAM" id="SSF52540">
    <property type="entry name" value="P-loop containing nucleoside triphosphate hydrolases"/>
    <property type="match status" value="1"/>
</dbReference>
<dbReference type="PROSITE" id="PS51420">
    <property type="entry name" value="RHO"/>
    <property type="match status" value="1"/>
</dbReference>
<comment type="caution">
    <text evidence="10">The sequence shown here is derived from an EMBL/GenBank/DDBJ whole genome shotgun (WGS) entry which is preliminary data.</text>
</comment>
<evidence type="ECO:0000256" key="1">
    <source>
        <dbReference type="ARBA" id="ARBA00004193"/>
    </source>
</evidence>
<dbReference type="NCBIfam" id="TIGR00231">
    <property type="entry name" value="small_GTP"/>
    <property type="match status" value="1"/>
</dbReference>
<dbReference type="Proteomes" id="UP001211065">
    <property type="component" value="Unassembled WGS sequence"/>
</dbReference>
<keyword evidence="3" id="KW-1003">Cell membrane</keyword>
<dbReference type="InterPro" id="IPR020849">
    <property type="entry name" value="Small_GTPase_Ras-type"/>
</dbReference>
<gene>
    <name evidence="10" type="primary">RAS1_1</name>
    <name evidence="10" type="ORF">HK099_003327</name>
</gene>
<keyword evidence="6" id="KW-0342">GTP-binding</keyword>
<comment type="similarity">
    <text evidence="2">Belongs to the small GTPase superfamily. Ras family.</text>
</comment>
<evidence type="ECO:0000256" key="9">
    <source>
        <dbReference type="ARBA" id="ARBA00023289"/>
    </source>
</evidence>